<dbReference type="Gene3D" id="2.180.10.10">
    <property type="entry name" value="RHS repeat-associated core"/>
    <property type="match status" value="1"/>
</dbReference>
<keyword evidence="2" id="KW-1185">Reference proteome</keyword>
<evidence type="ECO:0000313" key="1">
    <source>
        <dbReference type="EMBL" id="MCF2218687.1"/>
    </source>
</evidence>
<accession>A0ABS9C2B5</accession>
<organism evidence="1 2">
    <name type="scientific">Chryseobacterium indicum</name>
    <dbReference type="NCBI Taxonomy" id="2766954"/>
    <lineage>
        <taxon>Bacteria</taxon>
        <taxon>Pseudomonadati</taxon>
        <taxon>Bacteroidota</taxon>
        <taxon>Flavobacteriia</taxon>
        <taxon>Flavobacteriales</taxon>
        <taxon>Weeksellaceae</taxon>
        <taxon>Chryseobacterium group</taxon>
        <taxon>Chryseobacterium</taxon>
    </lineage>
</organism>
<name>A0ABS9C2B5_9FLAO</name>
<protein>
    <submittedName>
        <fullName evidence="1">RHS repeat-associated core domain-containing protein</fullName>
    </submittedName>
</protein>
<dbReference type="InterPro" id="IPR022385">
    <property type="entry name" value="Rhs_assc_core"/>
</dbReference>
<evidence type="ECO:0000313" key="2">
    <source>
        <dbReference type="Proteomes" id="UP001430374"/>
    </source>
</evidence>
<dbReference type="PANTHER" id="PTHR32305:SF15">
    <property type="entry name" value="PROTEIN RHSA-RELATED"/>
    <property type="match status" value="1"/>
</dbReference>
<dbReference type="PANTHER" id="PTHR32305">
    <property type="match status" value="1"/>
</dbReference>
<dbReference type="NCBIfam" id="TIGR03696">
    <property type="entry name" value="Rhs_assc_core"/>
    <property type="match status" value="1"/>
</dbReference>
<reference evidence="1" key="1">
    <citation type="submission" date="2021-08" db="EMBL/GenBank/DDBJ databases">
        <title>Complete genome sequence of Chryseobacterium sp strain PS-8.</title>
        <authorList>
            <person name="Das S.K."/>
        </authorList>
    </citation>
    <scope>NUCLEOTIDE SEQUENCE</scope>
    <source>
        <strain evidence="1">PS-8</strain>
    </source>
</reference>
<gene>
    <name evidence="1" type="ORF">H9Q08_05160</name>
</gene>
<dbReference type="Proteomes" id="UP001430374">
    <property type="component" value="Unassembled WGS sequence"/>
</dbReference>
<dbReference type="InterPro" id="IPR050708">
    <property type="entry name" value="T6SS_VgrG/RHS"/>
</dbReference>
<sequence length="393" mass="43898">MYSYTDHLGNIRVSYFKNTNGSAEVLEENNFYPFGMKHEGYNQTARNPAYSYQYNGKELQKETGWSDYGARMYMSDIARWGVIDPLAEQMRRYSPYTYAYNNPVSNIDPDGRKPKSWDDEQANIMTKVAPEGSLWWVYANGGSVHDGMQGGGDGIGDFFGQMKVRSGGGGGGSTTFGQTQAYRDLIAAWQNGQSFGLSNKFGVLSWWTDADDAQYGQYNMMKFATPSDDKWEGGSYGAITGLSSYLANMIGSTHEEFPIITNPNGIARTDFDASTHDKLRRGDKTFILDWGNFVVPSTFPANGSKGGPTWAGRVYAGTWVLDRIADLKNTLSGGDRKNDSTLSVYNTWTLDKNGSFKTLDTAKYIKNNDSTGFMRFMNSVDEQRRLKIKNLVQ</sequence>
<dbReference type="EMBL" id="JACSGT010000001">
    <property type="protein sequence ID" value="MCF2218687.1"/>
    <property type="molecule type" value="Genomic_DNA"/>
</dbReference>
<proteinExistence type="predicted"/>
<comment type="caution">
    <text evidence="1">The sequence shown here is derived from an EMBL/GenBank/DDBJ whole genome shotgun (WGS) entry which is preliminary data.</text>
</comment>